<dbReference type="InterPro" id="IPR025659">
    <property type="entry name" value="Tubby-like_C"/>
</dbReference>
<gene>
    <name evidence="3" type="ORF">ACMD2_09279</name>
</gene>
<comment type="similarity">
    <text evidence="1">Belongs to the LOR family.</text>
</comment>
<evidence type="ECO:0000256" key="2">
    <source>
        <dbReference type="SAM" id="MobiDB-lite"/>
    </source>
</evidence>
<reference evidence="3 4" key="1">
    <citation type="journal article" date="2016" name="DNA Res.">
        <title>The draft genome of MD-2 pineapple using hybrid error correction of long reads.</title>
        <authorList>
            <person name="Redwan R.M."/>
            <person name="Saidin A."/>
            <person name="Kumar S.V."/>
        </authorList>
    </citation>
    <scope>NUCLEOTIDE SEQUENCE [LARGE SCALE GENOMIC DNA]</scope>
    <source>
        <strain evidence="4">cv. MD2</strain>
        <tissue evidence="3">Leaf</tissue>
    </source>
</reference>
<dbReference type="SUPFAM" id="SSF54518">
    <property type="entry name" value="Tubby C-terminal domain-like"/>
    <property type="match status" value="1"/>
</dbReference>
<dbReference type="InterPro" id="IPR038595">
    <property type="entry name" value="LOR_sf"/>
</dbReference>
<dbReference type="PANTHER" id="PTHR31087:SF95">
    <property type="entry name" value="EXPRESSED PROTEIN"/>
    <property type="match status" value="1"/>
</dbReference>
<dbReference type="STRING" id="4615.A0A199UR49"/>
<comment type="caution">
    <text evidence="3">The sequence shown here is derived from an EMBL/GenBank/DDBJ whole genome shotgun (WGS) entry which is preliminary data.</text>
</comment>
<accession>A0A199UR49</accession>
<protein>
    <submittedName>
        <fullName evidence="3">Protein LURP-one-related 8</fullName>
    </submittedName>
</protein>
<evidence type="ECO:0000313" key="4">
    <source>
        <dbReference type="Proteomes" id="UP000092600"/>
    </source>
</evidence>
<proteinExistence type="inferred from homology"/>
<feature type="region of interest" description="Disordered" evidence="2">
    <location>
        <begin position="1"/>
        <end position="24"/>
    </location>
</feature>
<evidence type="ECO:0000256" key="1">
    <source>
        <dbReference type="ARBA" id="ARBA00005437"/>
    </source>
</evidence>
<dbReference type="Proteomes" id="UP000092600">
    <property type="component" value="Unassembled WGS sequence"/>
</dbReference>
<dbReference type="Gene3D" id="2.40.160.200">
    <property type="entry name" value="LURP1-related"/>
    <property type="match status" value="1"/>
</dbReference>
<evidence type="ECO:0000313" key="3">
    <source>
        <dbReference type="EMBL" id="OAY67273.1"/>
    </source>
</evidence>
<dbReference type="PANTHER" id="PTHR31087">
    <property type="match status" value="1"/>
</dbReference>
<feature type="compositionally biased region" description="Basic and acidic residues" evidence="2">
    <location>
        <begin position="1"/>
        <end position="11"/>
    </location>
</feature>
<name>A0A199UR49_ANACO</name>
<organism evidence="3 4">
    <name type="scientific">Ananas comosus</name>
    <name type="common">Pineapple</name>
    <name type="synonym">Ananas ananas</name>
    <dbReference type="NCBI Taxonomy" id="4615"/>
    <lineage>
        <taxon>Eukaryota</taxon>
        <taxon>Viridiplantae</taxon>
        <taxon>Streptophyta</taxon>
        <taxon>Embryophyta</taxon>
        <taxon>Tracheophyta</taxon>
        <taxon>Spermatophyta</taxon>
        <taxon>Magnoliopsida</taxon>
        <taxon>Liliopsida</taxon>
        <taxon>Poales</taxon>
        <taxon>Bromeliaceae</taxon>
        <taxon>Bromelioideae</taxon>
        <taxon>Ananas</taxon>
    </lineage>
</organism>
<sequence>MGRIHPGERKSTGSAESANASGGDRLPSTWTVWKKSSMGFQGTDGFSVYDSDGRLAFRVDNYSRRRKCFAGELLLMDGDGRAIMSLRPQLMSMHDQWNGYRAEDGFAEKQKMASPLQLFAMRRCAILQSGDAVEVVMGWSDGRQKVLLPAKPSFRVEGCFWRRSCKILGRDGEEAARICRKKAAAAAGGGSATAAAAVALLGDDVFSLVVQPGVRLQADYGFCGCYGSHLQEEAVWCSSNVFLRSRSSSDFVVFLLCQTSKAEYLYFYQTEKFSQKF</sequence>
<dbReference type="AlphaFoldDB" id="A0A199UR49"/>
<dbReference type="InterPro" id="IPR007612">
    <property type="entry name" value="LOR"/>
</dbReference>
<dbReference type="EMBL" id="LSRQ01005577">
    <property type="protein sequence ID" value="OAY67273.1"/>
    <property type="molecule type" value="Genomic_DNA"/>
</dbReference>
<dbReference type="Pfam" id="PF04525">
    <property type="entry name" value="LOR"/>
    <property type="match status" value="1"/>
</dbReference>